<dbReference type="InterPro" id="IPR013320">
    <property type="entry name" value="ConA-like_dom_sf"/>
</dbReference>
<dbReference type="Gene3D" id="2.60.120.200">
    <property type="match status" value="2"/>
</dbReference>
<dbReference type="AlphaFoldDB" id="A0A815NXF7"/>
<proteinExistence type="predicted"/>
<protein>
    <recommendedName>
        <fullName evidence="3">LamG-like jellyroll fold domain-containing protein</fullName>
    </recommendedName>
</protein>
<dbReference type="SUPFAM" id="SSF49899">
    <property type="entry name" value="Concanavalin A-like lectins/glucanases"/>
    <property type="match status" value="2"/>
</dbReference>
<comment type="caution">
    <text evidence="1">The sequence shown here is derived from an EMBL/GenBank/DDBJ whole genome shotgun (WGS) entry which is preliminary data.</text>
</comment>
<dbReference type="PANTHER" id="PTHR42535">
    <property type="entry name" value="OOKINETE PROTEIN, PUTATIVE-RELATED"/>
    <property type="match status" value="1"/>
</dbReference>
<dbReference type="EMBL" id="CAJNOJ010000416">
    <property type="protein sequence ID" value="CAF1440500.1"/>
    <property type="molecule type" value="Genomic_DNA"/>
</dbReference>
<accession>A0A815NXF7</accession>
<gene>
    <name evidence="1" type="ORF">EDS130_LOCUS38838</name>
</gene>
<evidence type="ECO:0000313" key="1">
    <source>
        <dbReference type="EMBL" id="CAF1440500.1"/>
    </source>
</evidence>
<dbReference type="Pfam" id="PF13385">
    <property type="entry name" value="Laminin_G_3"/>
    <property type="match status" value="2"/>
</dbReference>
<dbReference type="PANTHER" id="PTHR42535:SF2">
    <property type="entry name" value="CHROMOSOME UNDETERMINED SCAFFOLD_146, WHOLE GENOME SHOTGUN SEQUENCE"/>
    <property type="match status" value="1"/>
</dbReference>
<dbReference type="Proteomes" id="UP000663852">
    <property type="component" value="Unassembled WGS sequence"/>
</dbReference>
<organism evidence="1 2">
    <name type="scientific">Adineta ricciae</name>
    <name type="common">Rotifer</name>
    <dbReference type="NCBI Taxonomy" id="249248"/>
    <lineage>
        <taxon>Eukaryota</taxon>
        <taxon>Metazoa</taxon>
        <taxon>Spiralia</taxon>
        <taxon>Gnathifera</taxon>
        <taxon>Rotifera</taxon>
        <taxon>Eurotatoria</taxon>
        <taxon>Bdelloidea</taxon>
        <taxon>Adinetida</taxon>
        <taxon>Adinetidae</taxon>
        <taxon>Adineta</taxon>
    </lineage>
</organism>
<evidence type="ECO:0008006" key="3">
    <source>
        <dbReference type="Google" id="ProtNLM"/>
    </source>
</evidence>
<evidence type="ECO:0000313" key="2">
    <source>
        <dbReference type="Proteomes" id="UP000663852"/>
    </source>
</evidence>
<name>A0A815NXF7_ADIRI</name>
<dbReference type="OrthoDB" id="10044679at2759"/>
<reference evidence="1" key="1">
    <citation type="submission" date="2021-02" db="EMBL/GenBank/DDBJ databases">
        <authorList>
            <person name="Nowell W R."/>
        </authorList>
    </citation>
    <scope>NUCLEOTIDE SEQUENCE</scope>
</reference>
<sequence length="505" mass="56834">MKDTLTTQLSSSHNLCSNCHVRDVIYFAPIYRGPVYSLGLHTSAMVHLGHYASSTDYHAPSFPTCTSTAITNQETTSNLNIITSTEQYLTSDLGSFWSFDNNTDDSLADFNGISLNSPIYQTPGINGYGSALLFNSTNEQYVKISKYRDLSYRSFTVEMWFYCTCLSMDDDYGFFVQSHIQFKDHTLHYIIRNFSLFMGFYDDDLRGSTMIQLSTWYHVAFVYDYSLLKQSIYLNGILICNTISSGPYKGTSGAIIIGKAESCCVSPKNFSGVIDEVSLKMKVKSASEILDDATLVTNHSFDYQSYYDSSSLHLKGKYTNVTFVNGRMNKAIHFQSNLSFYQIDGFILLGVSNKSYSITLWIYPESIQGSILLQQTTKMTGQDWCIYLLGFSSNGNIIGTIWNGSLEEIIGPILPNNVWSHVGYTYSRINGLRLYVNGTLINRKNSNLNYIGSEQVNTLILGNSIENISCNSQSIISDVYNGSIDEFRVYSRELNNNEIFQLANP</sequence>